<dbReference type="InterPro" id="IPR036249">
    <property type="entry name" value="Thioredoxin-like_sf"/>
</dbReference>
<evidence type="ECO:0000259" key="4">
    <source>
        <dbReference type="PROSITE" id="PS50405"/>
    </source>
</evidence>
<dbReference type="InterPro" id="IPR004045">
    <property type="entry name" value="Glutathione_S-Trfase_N"/>
</dbReference>
<sequence length="221" mass="24865">MGSIGTIWTYPFNPRAMKVQAVAAMNGRTIDHASDFVMGKTNKTPEFLADFPLGRVPTFKSINEGLVLFESDAIAQYAAECGPASVQLLGFTAGERAVIRQWISFADHELFEPLTAMIMWRYGMASFNEEFDKACFQRLTISLDVLEKQLEGRQYIATQQLSLADISVVAGLYWGFAQVIDAELRGKYSLTTDWYLRIIQDERLASAFGDKNFIEFRMTAP</sequence>
<dbReference type="InterPro" id="IPR050802">
    <property type="entry name" value="EF-GSTs"/>
</dbReference>
<reference evidence="5" key="1">
    <citation type="journal article" date="2021" name="Nat. Commun.">
        <title>Genetic determinants of endophytism in the Arabidopsis root mycobiome.</title>
        <authorList>
            <person name="Mesny F."/>
            <person name="Miyauchi S."/>
            <person name="Thiergart T."/>
            <person name="Pickel B."/>
            <person name="Atanasova L."/>
            <person name="Karlsson M."/>
            <person name="Huettel B."/>
            <person name="Barry K.W."/>
            <person name="Haridas S."/>
            <person name="Chen C."/>
            <person name="Bauer D."/>
            <person name="Andreopoulos W."/>
            <person name="Pangilinan J."/>
            <person name="LaButti K."/>
            <person name="Riley R."/>
            <person name="Lipzen A."/>
            <person name="Clum A."/>
            <person name="Drula E."/>
            <person name="Henrissat B."/>
            <person name="Kohler A."/>
            <person name="Grigoriev I.V."/>
            <person name="Martin F.M."/>
            <person name="Hacquard S."/>
        </authorList>
    </citation>
    <scope>NUCLEOTIDE SEQUENCE</scope>
    <source>
        <strain evidence="5">MPI-SDFR-AT-0068</strain>
    </source>
</reference>
<dbReference type="PANTHER" id="PTHR43986">
    <property type="entry name" value="ELONGATION FACTOR 1-GAMMA"/>
    <property type="match status" value="1"/>
</dbReference>
<dbReference type="GO" id="GO:0005737">
    <property type="term" value="C:cytoplasm"/>
    <property type="evidence" value="ECO:0007669"/>
    <property type="project" value="TreeGrafter"/>
</dbReference>
<protein>
    <submittedName>
        <fullName evidence="5">Glutathione S-transferase</fullName>
    </submittedName>
</protein>
<dbReference type="EMBL" id="JAGPXF010000003">
    <property type="protein sequence ID" value="KAH7250967.1"/>
    <property type="molecule type" value="Genomic_DNA"/>
</dbReference>
<organism evidence="5 6">
    <name type="scientific">Fusarium tricinctum</name>
    <dbReference type="NCBI Taxonomy" id="61284"/>
    <lineage>
        <taxon>Eukaryota</taxon>
        <taxon>Fungi</taxon>
        <taxon>Dikarya</taxon>
        <taxon>Ascomycota</taxon>
        <taxon>Pezizomycotina</taxon>
        <taxon>Sordariomycetes</taxon>
        <taxon>Hypocreomycetidae</taxon>
        <taxon>Hypocreales</taxon>
        <taxon>Nectriaceae</taxon>
        <taxon>Fusarium</taxon>
        <taxon>Fusarium tricinctum species complex</taxon>
    </lineage>
</organism>
<proteinExistence type="inferred from homology"/>
<dbReference type="SUPFAM" id="SSF47616">
    <property type="entry name" value="GST C-terminal domain-like"/>
    <property type="match status" value="1"/>
</dbReference>
<dbReference type="CDD" id="cd03181">
    <property type="entry name" value="GST_C_EF1Bgamma_like"/>
    <property type="match status" value="1"/>
</dbReference>
<name>A0A8K0WCY1_9HYPO</name>
<dbReference type="GO" id="GO:0005634">
    <property type="term" value="C:nucleus"/>
    <property type="evidence" value="ECO:0007669"/>
    <property type="project" value="TreeGrafter"/>
</dbReference>
<dbReference type="AlphaFoldDB" id="A0A8K0WCY1"/>
<accession>A0A8K0WCY1</accession>
<dbReference type="PANTHER" id="PTHR43986:SF10">
    <property type="entry name" value="ELONGATION FACTOR EEF-1B GAMMA SUBUNIT, PUTATIVE (AFU_ORTHOLOGUE AFUA_1G17120)-RELATED"/>
    <property type="match status" value="1"/>
</dbReference>
<dbReference type="SUPFAM" id="SSF52833">
    <property type="entry name" value="Thioredoxin-like"/>
    <property type="match status" value="1"/>
</dbReference>
<dbReference type="Pfam" id="PF00043">
    <property type="entry name" value="GST_C"/>
    <property type="match status" value="1"/>
</dbReference>
<dbReference type="Gene3D" id="1.20.1050.10">
    <property type="match status" value="1"/>
</dbReference>
<feature type="domain" description="GST N-terminal" evidence="3">
    <location>
        <begin position="3"/>
        <end position="86"/>
    </location>
</feature>
<dbReference type="SFLD" id="SFLDG00358">
    <property type="entry name" value="Main_(cytGST)"/>
    <property type="match status" value="1"/>
</dbReference>
<dbReference type="GO" id="GO:0006414">
    <property type="term" value="P:translational elongation"/>
    <property type="evidence" value="ECO:0007669"/>
    <property type="project" value="TreeGrafter"/>
</dbReference>
<comment type="caution">
    <text evidence="5">The sequence shown here is derived from an EMBL/GenBank/DDBJ whole genome shotgun (WGS) entry which is preliminary data.</text>
</comment>
<dbReference type="FunFam" id="1.20.1050.10:FF:000006">
    <property type="entry name" value="Elongation factor 1 gamma"/>
    <property type="match status" value="1"/>
</dbReference>
<dbReference type="CDD" id="cd03044">
    <property type="entry name" value="GST_N_EF1Bgamma"/>
    <property type="match status" value="1"/>
</dbReference>
<dbReference type="InterPro" id="IPR036282">
    <property type="entry name" value="Glutathione-S-Trfase_C_sf"/>
</dbReference>
<keyword evidence="6" id="KW-1185">Reference proteome</keyword>
<evidence type="ECO:0000313" key="5">
    <source>
        <dbReference type="EMBL" id="KAH7250967.1"/>
    </source>
</evidence>
<dbReference type="Gene3D" id="3.40.30.10">
    <property type="entry name" value="Glutaredoxin"/>
    <property type="match status" value="1"/>
</dbReference>
<dbReference type="Proteomes" id="UP000813427">
    <property type="component" value="Unassembled WGS sequence"/>
</dbReference>
<feature type="domain" description="GST C-terminal" evidence="4">
    <location>
        <begin position="92"/>
        <end position="221"/>
    </location>
</feature>
<dbReference type="InterPro" id="IPR010987">
    <property type="entry name" value="Glutathione-S-Trfase_C-like"/>
</dbReference>
<dbReference type="InterPro" id="IPR040079">
    <property type="entry name" value="Glutathione_S-Trfase"/>
</dbReference>
<comment type="similarity">
    <text evidence="1 2">Belongs to the GST superfamily.</text>
</comment>
<evidence type="ECO:0000313" key="6">
    <source>
        <dbReference type="Proteomes" id="UP000813427"/>
    </source>
</evidence>
<dbReference type="OrthoDB" id="249703at2759"/>
<dbReference type="Pfam" id="PF02798">
    <property type="entry name" value="GST_N"/>
    <property type="match status" value="1"/>
</dbReference>
<dbReference type="SFLD" id="SFLDS00019">
    <property type="entry name" value="Glutathione_Transferase_(cytos"/>
    <property type="match status" value="1"/>
</dbReference>
<dbReference type="PROSITE" id="PS50405">
    <property type="entry name" value="GST_CTER"/>
    <property type="match status" value="1"/>
</dbReference>
<dbReference type="InterPro" id="IPR004046">
    <property type="entry name" value="GST_C"/>
</dbReference>
<dbReference type="PROSITE" id="PS50404">
    <property type="entry name" value="GST_NTER"/>
    <property type="match status" value="1"/>
</dbReference>
<evidence type="ECO:0000259" key="3">
    <source>
        <dbReference type="PROSITE" id="PS50404"/>
    </source>
</evidence>
<evidence type="ECO:0000256" key="2">
    <source>
        <dbReference type="RuleBase" id="RU003494"/>
    </source>
</evidence>
<gene>
    <name evidence="5" type="ORF">BKA59DRAFT_452205</name>
</gene>
<evidence type="ECO:0000256" key="1">
    <source>
        <dbReference type="ARBA" id="ARBA00007409"/>
    </source>
</evidence>